<dbReference type="InterPro" id="IPR011075">
    <property type="entry name" value="TetR_C"/>
</dbReference>
<protein>
    <submittedName>
        <fullName evidence="6">TetR/AcrR family transcriptional regulator</fullName>
    </submittedName>
</protein>
<accession>A0ABM9LPB5</accession>
<gene>
    <name evidence="6" type="ORF">MU0053_002174</name>
</gene>
<dbReference type="Gene3D" id="1.10.10.60">
    <property type="entry name" value="Homeodomain-like"/>
    <property type="match status" value="1"/>
</dbReference>
<dbReference type="InterPro" id="IPR001647">
    <property type="entry name" value="HTH_TetR"/>
</dbReference>
<name>A0ABM9LPB5_9MYCO</name>
<dbReference type="Proteomes" id="UP001190465">
    <property type="component" value="Chromosome"/>
</dbReference>
<dbReference type="InterPro" id="IPR036271">
    <property type="entry name" value="Tet_transcr_reg_TetR-rel_C_sf"/>
</dbReference>
<dbReference type="Gene3D" id="1.10.357.10">
    <property type="entry name" value="Tetracycline Repressor, domain 2"/>
    <property type="match status" value="1"/>
</dbReference>
<dbReference type="RefSeq" id="WP_308482327.1">
    <property type="nucleotide sequence ID" value="NZ_OY726397.1"/>
</dbReference>
<dbReference type="Pfam" id="PF16859">
    <property type="entry name" value="TetR_C_11"/>
    <property type="match status" value="1"/>
</dbReference>
<evidence type="ECO:0000256" key="3">
    <source>
        <dbReference type="ARBA" id="ARBA00023163"/>
    </source>
</evidence>
<dbReference type="InterPro" id="IPR009057">
    <property type="entry name" value="Homeodomain-like_sf"/>
</dbReference>
<keyword evidence="3" id="KW-0804">Transcription</keyword>
<evidence type="ECO:0000256" key="2">
    <source>
        <dbReference type="ARBA" id="ARBA00023125"/>
    </source>
</evidence>
<dbReference type="EMBL" id="OY726397">
    <property type="protein sequence ID" value="CAJ1502409.1"/>
    <property type="molecule type" value="Genomic_DNA"/>
</dbReference>
<reference evidence="6 7" key="1">
    <citation type="submission" date="2023-08" db="EMBL/GenBank/DDBJ databases">
        <authorList>
            <person name="Folkvardsen B D."/>
            <person name="Norman A."/>
        </authorList>
    </citation>
    <scope>NUCLEOTIDE SEQUENCE [LARGE SCALE GENOMIC DNA]</scope>
    <source>
        <strain evidence="6 7">Mu0053</strain>
    </source>
</reference>
<evidence type="ECO:0000256" key="4">
    <source>
        <dbReference type="PROSITE-ProRule" id="PRU00335"/>
    </source>
</evidence>
<evidence type="ECO:0000313" key="6">
    <source>
        <dbReference type="EMBL" id="CAJ1502409.1"/>
    </source>
</evidence>
<dbReference type="Pfam" id="PF00440">
    <property type="entry name" value="TetR_N"/>
    <property type="match status" value="1"/>
</dbReference>
<feature type="domain" description="HTH tetR-type" evidence="5">
    <location>
        <begin position="9"/>
        <end position="69"/>
    </location>
</feature>
<dbReference type="SUPFAM" id="SSF48498">
    <property type="entry name" value="Tetracyclin repressor-like, C-terminal domain"/>
    <property type="match status" value="1"/>
</dbReference>
<evidence type="ECO:0000256" key="1">
    <source>
        <dbReference type="ARBA" id="ARBA00023015"/>
    </source>
</evidence>
<dbReference type="InterPro" id="IPR050109">
    <property type="entry name" value="HTH-type_TetR-like_transc_reg"/>
</dbReference>
<sequence length="198" mass="21115">MSAGRPRDERVTEAILAAVYNELAEVGVRGLTMEAVARRAGVGKSALYRRWPSKVELTADLLRTLSVTGAPAPDTGSLRGDVLVLLDEVQAWLTDPKVRSIYPDLLAEAQRNPALGVALMDHVGRPRRTRGQTVLDRAAQRGELAEEADCELILDAIAALVFWRVIALSRPVTRAHLQKVASLICAMAAGAGAAGSAS</sequence>
<keyword evidence="2 4" id="KW-0238">DNA-binding</keyword>
<proteinExistence type="predicted"/>
<keyword evidence="7" id="KW-1185">Reference proteome</keyword>
<dbReference type="PANTHER" id="PTHR30055">
    <property type="entry name" value="HTH-TYPE TRANSCRIPTIONAL REGULATOR RUTR"/>
    <property type="match status" value="1"/>
</dbReference>
<dbReference type="PANTHER" id="PTHR30055:SF148">
    <property type="entry name" value="TETR-FAMILY TRANSCRIPTIONAL REGULATOR"/>
    <property type="match status" value="1"/>
</dbReference>
<dbReference type="PROSITE" id="PS50977">
    <property type="entry name" value="HTH_TETR_2"/>
    <property type="match status" value="1"/>
</dbReference>
<evidence type="ECO:0000259" key="5">
    <source>
        <dbReference type="PROSITE" id="PS50977"/>
    </source>
</evidence>
<evidence type="ECO:0000313" key="7">
    <source>
        <dbReference type="Proteomes" id="UP001190465"/>
    </source>
</evidence>
<organism evidence="6 7">
    <name type="scientific">[Mycobacterium] burgundiense</name>
    <dbReference type="NCBI Taxonomy" id="3064286"/>
    <lineage>
        <taxon>Bacteria</taxon>
        <taxon>Bacillati</taxon>
        <taxon>Actinomycetota</taxon>
        <taxon>Actinomycetes</taxon>
        <taxon>Mycobacteriales</taxon>
        <taxon>Mycobacteriaceae</taxon>
        <taxon>Mycolicibacterium</taxon>
    </lineage>
</organism>
<dbReference type="SUPFAM" id="SSF46689">
    <property type="entry name" value="Homeodomain-like"/>
    <property type="match status" value="1"/>
</dbReference>
<keyword evidence="1" id="KW-0805">Transcription regulation</keyword>
<feature type="DNA-binding region" description="H-T-H motif" evidence="4">
    <location>
        <begin position="32"/>
        <end position="51"/>
    </location>
</feature>